<proteinExistence type="inferred from homology"/>
<organism evidence="19 20">
    <name type="scientific">Mycobacterium gallinarum</name>
    <dbReference type="NCBI Taxonomy" id="39689"/>
    <lineage>
        <taxon>Bacteria</taxon>
        <taxon>Bacillati</taxon>
        <taxon>Actinomycetota</taxon>
        <taxon>Actinomycetes</taxon>
        <taxon>Mycobacteriales</taxon>
        <taxon>Mycobacteriaceae</taxon>
        <taxon>Mycobacterium</taxon>
    </lineage>
</organism>
<comment type="similarity">
    <text evidence="5 17">Belongs to the MurB family.</text>
</comment>
<evidence type="ECO:0000256" key="16">
    <source>
        <dbReference type="ARBA" id="ARBA00048914"/>
    </source>
</evidence>
<evidence type="ECO:0000256" key="4">
    <source>
        <dbReference type="ARBA" id="ARBA00004752"/>
    </source>
</evidence>
<evidence type="ECO:0000256" key="14">
    <source>
        <dbReference type="ARBA" id="ARBA00023306"/>
    </source>
</evidence>
<evidence type="ECO:0000256" key="6">
    <source>
        <dbReference type="ARBA" id="ARBA00022490"/>
    </source>
</evidence>
<keyword evidence="11 17" id="KW-0133">Cell shape</keyword>
<dbReference type="GO" id="GO:0051301">
    <property type="term" value="P:cell division"/>
    <property type="evidence" value="ECO:0007669"/>
    <property type="project" value="UniProtKB-KW"/>
</dbReference>
<name>A0A9W4B7P1_9MYCO</name>
<feature type="domain" description="FAD-binding PCMH-type" evidence="18">
    <location>
        <begin position="25"/>
        <end position="191"/>
    </location>
</feature>
<evidence type="ECO:0000256" key="7">
    <source>
        <dbReference type="ARBA" id="ARBA00022618"/>
    </source>
</evidence>
<keyword evidence="10 17" id="KW-0521">NADP</keyword>
<dbReference type="GO" id="GO:0005829">
    <property type="term" value="C:cytosol"/>
    <property type="evidence" value="ECO:0007669"/>
    <property type="project" value="TreeGrafter"/>
</dbReference>
<dbReference type="EC" id="1.3.1.98" evidence="17"/>
<evidence type="ECO:0000313" key="20">
    <source>
        <dbReference type="Proteomes" id="UP000465785"/>
    </source>
</evidence>
<reference evidence="19 20" key="1">
    <citation type="journal article" date="2019" name="Emerg. Microbes Infect.">
        <title>Comprehensive subspecies identification of 175 nontuberculous mycobacteria species based on 7547 genomic profiles.</title>
        <authorList>
            <person name="Matsumoto Y."/>
            <person name="Kinjo T."/>
            <person name="Motooka D."/>
            <person name="Nabeya D."/>
            <person name="Jung N."/>
            <person name="Uechi K."/>
            <person name="Horii T."/>
            <person name="Iida T."/>
            <person name="Fujita J."/>
            <person name="Nakamura S."/>
        </authorList>
    </citation>
    <scope>NUCLEOTIDE SEQUENCE [LARGE SCALE GENOMIC DNA]</scope>
    <source>
        <strain evidence="19 20">JCM 6399</strain>
    </source>
</reference>
<dbReference type="GO" id="GO:0008360">
    <property type="term" value="P:regulation of cell shape"/>
    <property type="evidence" value="ECO:0007669"/>
    <property type="project" value="UniProtKB-KW"/>
</dbReference>
<dbReference type="AlphaFoldDB" id="A0A9W4B7P1"/>
<evidence type="ECO:0000256" key="15">
    <source>
        <dbReference type="ARBA" id="ARBA00023316"/>
    </source>
</evidence>
<evidence type="ECO:0000256" key="2">
    <source>
        <dbReference type="ARBA" id="ARBA00003921"/>
    </source>
</evidence>
<dbReference type="GO" id="GO:0009252">
    <property type="term" value="P:peptidoglycan biosynthetic process"/>
    <property type="evidence" value="ECO:0007669"/>
    <property type="project" value="UniProtKB-UniRule"/>
</dbReference>
<dbReference type="PANTHER" id="PTHR21071:SF4">
    <property type="entry name" value="UDP-N-ACETYLENOLPYRUVOYLGLUCOSAMINE REDUCTASE"/>
    <property type="match status" value="1"/>
</dbReference>
<evidence type="ECO:0000259" key="18">
    <source>
        <dbReference type="PROSITE" id="PS51387"/>
    </source>
</evidence>
<dbReference type="EMBL" id="AP022601">
    <property type="protein sequence ID" value="BBY95400.1"/>
    <property type="molecule type" value="Genomic_DNA"/>
</dbReference>
<keyword evidence="9 17" id="KW-0274">FAD</keyword>
<dbReference type="InterPro" id="IPR016167">
    <property type="entry name" value="FAD-bd_PCMH_sub1"/>
</dbReference>
<sequence>MVTSLIGGASVSEAVPLAPLTTLRVGPVARRLITCDTTQKVVDVTRALGPDSDALVLAGGSNVVLADDLTDLTVVLLANTEITVKGNVVRAEAGAAWDDVVVTSLAHGLGGLECLSGIPGSAGATPVQNVGAYGAEVADTIRRVRLLDRRTGTDSWVPPPALQFGYRTSILKRSSAATVLEVEFELRPDGLSAPMRYGELANALGAEPNSRVDAARVRDAVLALRAGKGMVLDPADHDTWSVGSFFTNPVVDQEVFDRLEGSVDGVVPNYPAPDGVKLAAGWLVERAGFAKGYPGNDAVARLSTKHALAVTNRGKATTSDVIALARAVRDGVRTTFGIELTPEPILIGAAL</sequence>
<keyword evidence="13 17" id="KW-0560">Oxidoreductase</keyword>
<dbReference type="InterPro" id="IPR036635">
    <property type="entry name" value="MurB_C_sf"/>
</dbReference>
<dbReference type="HAMAP" id="MF_00037">
    <property type="entry name" value="MurB"/>
    <property type="match status" value="1"/>
</dbReference>
<feature type="active site" description="Proton donor" evidence="17">
    <location>
        <position position="244"/>
    </location>
</feature>
<evidence type="ECO:0000256" key="8">
    <source>
        <dbReference type="ARBA" id="ARBA00022630"/>
    </source>
</evidence>
<keyword evidence="15 17" id="KW-0961">Cell wall biogenesis/degradation</keyword>
<dbReference type="InterPro" id="IPR003170">
    <property type="entry name" value="MurB"/>
</dbReference>
<dbReference type="PROSITE" id="PS51387">
    <property type="entry name" value="FAD_PCMH"/>
    <property type="match status" value="1"/>
</dbReference>
<dbReference type="GO" id="GO:0008762">
    <property type="term" value="F:UDP-N-acetylmuramate dehydrogenase activity"/>
    <property type="evidence" value="ECO:0007669"/>
    <property type="project" value="UniProtKB-UniRule"/>
</dbReference>
<evidence type="ECO:0000313" key="19">
    <source>
        <dbReference type="EMBL" id="BBY95400.1"/>
    </source>
</evidence>
<dbReference type="GO" id="GO:0071555">
    <property type="term" value="P:cell wall organization"/>
    <property type="evidence" value="ECO:0007669"/>
    <property type="project" value="UniProtKB-KW"/>
</dbReference>
<gene>
    <name evidence="17 19" type="primary">murB</name>
    <name evidence="19" type="ORF">MGALJ_50690</name>
</gene>
<evidence type="ECO:0000256" key="5">
    <source>
        <dbReference type="ARBA" id="ARBA00010485"/>
    </source>
</evidence>
<keyword evidence="6 17" id="KW-0963">Cytoplasm</keyword>
<protein>
    <recommendedName>
        <fullName evidence="17">UDP-N-acetylenolpyruvoylglucosamine reductase</fullName>
        <ecNumber evidence="17">1.3.1.98</ecNumber>
    </recommendedName>
    <alternativeName>
        <fullName evidence="17">UDP-N-acetylmuramate dehydrogenase</fullName>
    </alternativeName>
</protein>
<comment type="catalytic activity">
    <reaction evidence="16 17">
        <text>UDP-N-acetyl-alpha-D-muramate + NADP(+) = UDP-N-acetyl-3-O-(1-carboxyvinyl)-alpha-D-glucosamine + NADPH + H(+)</text>
        <dbReference type="Rhea" id="RHEA:12248"/>
        <dbReference type="ChEBI" id="CHEBI:15378"/>
        <dbReference type="ChEBI" id="CHEBI:57783"/>
        <dbReference type="ChEBI" id="CHEBI:58349"/>
        <dbReference type="ChEBI" id="CHEBI:68483"/>
        <dbReference type="ChEBI" id="CHEBI:70757"/>
        <dbReference type="EC" id="1.3.1.98"/>
    </reaction>
</comment>
<feature type="active site" evidence="17">
    <location>
        <position position="343"/>
    </location>
</feature>
<comment type="pathway">
    <text evidence="4 17">Cell wall biogenesis; peptidoglycan biosynthesis.</text>
</comment>
<dbReference type="SUPFAM" id="SSF56194">
    <property type="entry name" value="Uridine diphospho-N-Acetylenolpyruvylglucosamine reductase, MurB, C-terminal domain"/>
    <property type="match status" value="1"/>
</dbReference>
<evidence type="ECO:0000256" key="17">
    <source>
        <dbReference type="HAMAP-Rule" id="MF_00037"/>
    </source>
</evidence>
<dbReference type="Gene3D" id="3.30.43.10">
    <property type="entry name" value="Uridine Diphospho-n-acetylenolpyruvylglucosamine Reductase, domain 2"/>
    <property type="match status" value="1"/>
</dbReference>
<keyword evidence="8 17" id="KW-0285">Flavoprotein</keyword>
<dbReference type="InterPro" id="IPR016169">
    <property type="entry name" value="FAD-bd_PCMH_sub2"/>
</dbReference>
<evidence type="ECO:0000256" key="10">
    <source>
        <dbReference type="ARBA" id="ARBA00022857"/>
    </source>
</evidence>
<feature type="active site" evidence="17">
    <location>
        <position position="167"/>
    </location>
</feature>
<dbReference type="NCBIfam" id="TIGR00179">
    <property type="entry name" value="murB"/>
    <property type="match status" value="1"/>
</dbReference>
<dbReference type="Proteomes" id="UP000465785">
    <property type="component" value="Chromosome"/>
</dbReference>
<keyword evidence="7 17" id="KW-0132">Cell division</keyword>
<evidence type="ECO:0000256" key="1">
    <source>
        <dbReference type="ARBA" id="ARBA00001974"/>
    </source>
</evidence>
<dbReference type="InterPro" id="IPR036318">
    <property type="entry name" value="FAD-bd_PCMH-like_sf"/>
</dbReference>
<dbReference type="NCBIfam" id="NF010478">
    <property type="entry name" value="PRK13903.1"/>
    <property type="match status" value="1"/>
</dbReference>
<comment type="function">
    <text evidence="2 17">Cell wall formation.</text>
</comment>
<dbReference type="InterPro" id="IPR016166">
    <property type="entry name" value="FAD-bd_PCMH"/>
</dbReference>
<dbReference type="SUPFAM" id="SSF56176">
    <property type="entry name" value="FAD-binding/transporter-associated domain-like"/>
    <property type="match status" value="1"/>
</dbReference>
<dbReference type="GO" id="GO:0071949">
    <property type="term" value="F:FAD binding"/>
    <property type="evidence" value="ECO:0007669"/>
    <property type="project" value="InterPro"/>
</dbReference>
<dbReference type="Pfam" id="PF01565">
    <property type="entry name" value="FAD_binding_4"/>
    <property type="match status" value="1"/>
</dbReference>
<accession>A0A9W4B7P1</accession>
<dbReference type="InterPro" id="IPR011601">
    <property type="entry name" value="MurB_C"/>
</dbReference>
<evidence type="ECO:0000256" key="11">
    <source>
        <dbReference type="ARBA" id="ARBA00022960"/>
    </source>
</evidence>
<keyword evidence="20" id="KW-1185">Reference proteome</keyword>
<evidence type="ECO:0000256" key="9">
    <source>
        <dbReference type="ARBA" id="ARBA00022827"/>
    </source>
</evidence>
<dbReference type="KEGG" id="mgau:MGALJ_50690"/>
<keyword evidence="14 17" id="KW-0131">Cell cycle</keyword>
<dbReference type="Pfam" id="PF02873">
    <property type="entry name" value="MurB_C"/>
    <property type="match status" value="1"/>
</dbReference>
<dbReference type="InterPro" id="IPR006094">
    <property type="entry name" value="Oxid_FAD_bind_N"/>
</dbReference>
<evidence type="ECO:0000256" key="12">
    <source>
        <dbReference type="ARBA" id="ARBA00022984"/>
    </source>
</evidence>
<comment type="cofactor">
    <cofactor evidence="1 17">
        <name>FAD</name>
        <dbReference type="ChEBI" id="CHEBI:57692"/>
    </cofactor>
</comment>
<evidence type="ECO:0000256" key="3">
    <source>
        <dbReference type="ARBA" id="ARBA00004496"/>
    </source>
</evidence>
<evidence type="ECO:0000256" key="13">
    <source>
        <dbReference type="ARBA" id="ARBA00023002"/>
    </source>
</evidence>
<dbReference type="PANTHER" id="PTHR21071">
    <property type="entry name" value="UDP-N-ACETYLENOLPYRUVOYLGLUCOSAMINE REDUCTASE"/>
    <property type="match status" value="1"/>
</dbReference>
<keyword evidence="12 17" id="KW-0573">Peptidoglycan synthesis</keyword>
<dbReference type="Gene3D" id="3.90.78.10">
    <property type="entry name" value="UDP-N-acetylenolpyruvoylglucosamine reductase, C-terminal domain"/>
    <property type="match status" value="1"/>
</dbReference>
<dbReference type="RefSeq" id="WP_163734479.1">
    <property type="nucleotide sequence ID" value="NZ_AP022601.1"/>
</dbReference>
<comment type="subcellular location">
    <subcellularLocation>
        <location evidence="3 17">Cytoplasm</location>
    </subcellularLocation>
</comment>
<dbReference type="Gene3D" id="3.30.465.10">
    <property type="match status" value="1"/>
</dbReference>